<dbReference type="Gramene" id="PGSC0003DMT400016730">
    <property type="protein sequence ID" value="PGSC0003DMT400016730"/>
    <property type="gene ID" value="PGSC0003DMG400006540"/>
</dbReference>
<accession>M1A829</accession>
<dbReference type="HOGENOM" id="CLU_2709645_0_0_1"/>
<reference evidence="2" key="1">
    <citation type="journal article" date="2011" name="Nature">
        <title>Genome sequence and analysis of the tuber crop potato.</title>
        <authorList>
            <consortium name="The Potato Genome Sequencing Consortium"/>
        </authorList>
    </citation>
    <scope>NUCLEOTIDE SEQUENCE [LARGE SCALE GENOMIC DNA]</scope>
    <source>
        <strain evidence="2">cv. DM1-3 516 R44</strain>
    </source>
</reference>
<evidence type="ECO:0000313" key="2">
    <source>
        <dbReference type="Proteomes" id="UP000011115"/>
    </source>
</evidence>
<organism evidence="1 2">
    <name type="scientific">Solanum tuberosum</name>
    <name type="common">Potato</name>
    <dbReference type="NCBI Taxonomy" id="4113"/>
    <lineage>
        <taxon>Eukaryota</taxon>
        <taxon>Viridiplantae</taxon>
        <taxon>Streptophyta</taxon>
        <taxon>Embryophyta</taxon>
        <taxon>Tracheophyta</taxon>
        <taxon>Spermatophyta</taxon>
        <taxon>Magnoliopsida</taxon>
        <taxon>eudicotyledons</taxon>
        <taxon>Gunneridae</taxon>
        <taxon>Pentapetalae</taxon>
        <taxon>asterids</taxon>
        <taxon>lamiids</taxon>
        <taxon>Solanales</taxon>
        <taxon>Solanaceae</taxon>
        <taxon>Solanoideae</taxon>
        <taxon>Solaneae</taxon>
        <taxon>Solanum</taxon>
    </lineage>
</organism>
<name>M1A829_SOLTU</name>
<dbReference type="AlphaFoldDB" id="M1A829"/>
<dbReference type="Proteomes" id="UP000011115">
    <property type="component" value="Unassembled WGS sequence"/>
</dbReference>
<reference evidence="1" key="2">
    <citation type="submission" date="2015-06" db="UniProtKB">
        <authorList>
            <consortium name="EnsemblPlants"/>
        </authorList>
    </citation>
    <scope>IDENTIFICATION</scope>
    <source>
        <strain evidence="1">DM1-3 516 R44</strain>
    </source>
</reference>
<dbReference type="PaxDb" id="4113-PGSC0003DMT400016730"/>
<dbReference type="InParanoid" id="M1A829"/>
<protein>
    <submittedName>
        <fullName evidence="1">Histone ubiquitination proteins group</fullName>
    </submittedName>
</protein>
<proteinExistence type="predicted"/>
<keyword evidence="2" id="KW-1185">Reference proteome</keyword>
<sequence>MPRPSVNDNLASHSDIIKGLDILMFLIRYKRPSHHLLQSLQSRQGICGDESLQFFGYTDYKRDGNISRGQPVM</sequence>
<dbReference type="EnsemblPlants" id="PGSC0003DMT400016730">
    <property type="protein sequence ID" value="PGSC0003DMT400016730"/>
    <property type="gene ID" value="PGSC0003DMG400006540"/>
</dbReference>
<evidence type="ECO:0000313" key="1">
    <source>
        <dbReference type="EnsemblPlants" id="PGSC0003DMT400016730"/>
    </source>
</evidence>